<accession>A0A0L0FS55</accession>
<gene>
    <name evidence="1" type="ORF">SARC_07986</name>
</gene>
<protein>
    <submittedName>
        <fullName evidence="1">Uncharacterized protein</fullName>
    </submittedName>
</protein>
<evidence type="ECO:0000313" key="2">
    <source>
        <dbReference type="Proteomes" id="UP000054560"/>
    </source>
</evidence>
<organism evidence="1 2">
    <name type="scientific">Sphaeroforma arctica JP610</name>
    <dbReference type="NCBI Taxonomy" id="667725"/>
    <lineage>
        <taxon>Eukaryota</taxon>
        <taxon>Ichthyosporea</taxon>
        <taxon>Ichthyophonida</taxon>
        <taxon>Sphaeroforma</taxon>
    </lineage>
</organism>
<name>A0A0L0FS55_9EUKA</name>
<dbReference type="Proteomes" id="UP000054560">
    <property type="component" value="Unassembled WGS sequence"/>
</dbReference>
<proteinExistence type="predicted"/>
<dbReference type="GeneID" id="25908490"/>
<reference evidence="1 2" key="1">
    <citation type="submission" date="2011-02" db="EMBL/GenBank/DDBJ databases">
        <title>The Genome Sequence of Sphaeroforma arctica JP610.</title>
        <authorList>
            <consortium name="The Broad Institute Genome Sequencing Platform"/>
            <person name="Russ C."/>
            <person name="Cuomo C."/>
            <person name="Young S.K."/>
            <person name="Zeng Q."/>
            <person name="Gargeya S."/>
            <person name="Alvarado L."/>
            <person name="Berlin A."/>
            <person name="Chapman S.B."/>
            <person name="Chen Z."/>
            <person name="Freedman E."/>
            <person name="Gellesch M."/>
            <person name="Goldberg J."/>
            <person name="Griggs A."/>
            <person name="Gujja S."/>
            <person name="Heilman E."/>
            <person name="Heiman D."/>
            <person name="Howarth C."/>
            <person name="Mehta T."/>
            <person name="Neiman D."/>
            <person name="Pearson M."/>
            <person name="Roberts A."/>
            <person name="Saif S."/>
            <person name="Shea T."/>
            <person name="Shenoy N."/>
            <person name="Sisk P."/>
            <person name="Stolte C."/>
            <person name="Sykes S."/>
            <person name="White J."/>
            <person name="Yandava C."/>
            <person name="Burger G."/>
            <person name="Gray M.W."/>
            <person name="Holland P.W.H."/>
            <person name="King N."/>
            <person name="Lang F.B.F."/>
            <person name="Roger A.J."/>
            <person name="Ruiz-Trillo I."/>
            <person name="Haas B."/>
            <person name="Nusbaum C."/>
            <person name="Birren B."/>
        </authorList>
    </citation>
    <scope>NUCLEOTIDE SEQUENCE [LARGE SCALE GENOMIC DNA]</scope>
    <source>
        <strain evidence="1 2">JP610</strain>
    </source>
</reference>
<evidence type="ECO:0000313" key="1">
    <source>
        <dbReference type="EMBL" id="KNC79622.1"/>
    </source>
</evidence>
<dbReference type="EMBL" id="KQ242271">
    <property type="protein sequence ID" value="KNC79622.1"/>
    <property type="molecule type" value="Genomic_DNA"/>
</dbReference>
<sequence>MLVRGQDEEGVEGKRHYTVRPPFDRELANVQMQNKLDSQIPDSSTLLLDTSTTTTAAIRRKYKPWRPPEVIAAGKAGGMARREEKVMVKALKQNNITTYIQPTAEAVQCATSNFFLRDRKMSPRITHETEVKARA</sequence>
<dbReference type="RefSeq" id="XP_014153524.1">
    <property type="nucleotide sequence ID" value="XM_014298049.1"/>
</dbReference>
<keyword evidence="2" id="KW-1185">Reference proteome</keyword>
<dbReference type="AlphaFoldDB" id="A0A0L0FS55"/>